<dbReference type="EMBL" id="VSSQ01011408">
    <property type="protein sequence ID" value="MPM46770.1"/>
    <property type="molecule type" value="Genomic_DNA"/>
</dbReference>
<comment type="caution">
    <text evidence="2">The sequence shown here is derived from an EMBL/GenBank/DDBJ whole genome shotgun (WGS) entry which is preliminary data.</text>
</comment>
<organism evidence="2">
    <name type="scientific">bioreactor metagenome</name>
    <dbReference type="NCBI Taxonomy" id="1076179"/>
    <lineage>
        <taxon>unclassified sequences</taxon>
        <taxon>metagenomes</taxon>
        <taxon>ecological metagenomes</taxon>
    </lineage>
</organism>
<keyword evidence="1" id="KW-0812">Transmembrane</keyword>
<name>A0A645A0Q4_9ZZZZ</name>
<proteinExistence type="predicted"/>
<dbReference type="AlphaFoldDB" id="A0A645A0Q4"/>
<keyword evidence="1" id="KW-1133">Transmembrane helix</keyword>
<accession>A0A645A0Q4</accession>
<feature type="transmembrane region" description="Helical" evidence="1">
    <location>
        <begin position="73"/>
        <end position="91"/>
    </location>
</feature>
<protein>
    <submittedName>
        <fullName evidence="2">Uncharacterized protein</fullName>
    </submittedName>
</protein>
<sequence length="93" mass="9934">MRKIQQNCADAGGVSARKDTERFIPAHSEAKLVGAGKRVDKLAAAVAAVAHDQYLFEHTAPPECITRLGQDSAFFMIAGWLMGLGAALLRVPV</sequence>
<evidence type="ECO:0000256" key="1">
    <source>
        <dbReference type="SAM" id="Phobius"/>
    </source>
</evidence>
<gene>
    <name evidence="2" type="ORF">SDC9_93476</name>
</gene>
<keyword evidence="1" id="KW-0472">Membrane</keyword>
<evidence type="ECO:0000313" key="2">
    <source>
        <dbReference type="EMBL" id="MPM46770.1"/>
    </source>
</evidence>
<reference evidence="2" key="1">
    <citation type="submission" date="2019-08" db="EMBL/GenBank/DDBJ databases">
        <authorList>
            <person name="Kucharzyk K."/>
            <person name="Murdoch R.W."/>
            <person name="Higgins S."/>
            <person name="Loffler F."/>
        </authorList>
    </citation>
    <scope>NUCLEOTIDE SEQUENCE</scope>
</reference>